<proteinExistence type="predicted"/>
<keyword evidence="2" id="KW-1185">Reference proteome</keyword>
<protein>
    <submittedName>
        <fullName evidence="1">Uncharacterized protein</fullName>
    </submittedName>
</protein>
<comment type="caution">
    <text evidence="1">The sequence shown here is derived from an EMBL/GenBank/DDBJ whole genome shotgun (WGS) entry which is preliminary data.</text>
</comment>
<dbReference type="AlphaFoldDB" id="A0A5B7FZX6"/>
<dbReference type="Proteomes" id="UP000324222">
    <property type="component" value="Unassembled WGS sequence"/>
</dbReference>
<sequence length="85" mass="9883">MTLVQSSPQLGGREGNIVRLPYSRRKNDPKRFYTLAVTCTWRCGILPGNTGKVFCKEVGDSLRICHRLPSRQQDWRGKRRIRLRP</sequence>
<evidence type="ECO:0000313" key="2">
    <source>
        <dbReference type="Proteomes" id="UP000324222"/>
    </source>
</evidence>
<accession>A0A5B7FZX6</accession>
<organism evidence="1 2">
    <name type="scientific">Portunus trituberculatus</name>
    <name type="common">Swimming crab</name>
    <name type="synonym">Neptunus trituberculatus</name>
    <dbReference type="NCBI Taxonomy" id="210409"/>
    <lineage>
        <taxon>Eukaryota</taxon>
        <taxon>Metazoa</taxon>
        <taxon>Ecdysozoa</taxon>
        <taxon>Arthropoda</taxon>
        <taxon>Crustacea</taxon>
        <taxon>Multicrustacea</taxon>
        <taxon>Malacostraca</taxon>
        <taxon>Eumalacostraca</taxon>
        <taxon>Eucarida</taxon>
        <taxon>Decapoda</taxon>
        <taxon>Pleocyemata</taxon>
        <taxon>Brachyura</taxon>
        <taxon>Eubrachyura</taxon>
        <taxon>Portunoidea</taxon>
        <taxon>Portunidae</taxon>
        <taxon>Portuninae</taxon>
        <taxon>Portunus</taxon>
    </lineage>
</organism>
<evidence type="ECO:0000313" key="1">
    <source>
        <dbReference type="EMBL" id="MPC53350.1"/>
    </source>
</evidence>
<name>A0A5B7FZX6_PORTR</name>
<dbReference type="EMBL" id="VSRR010011555">
    <property type="protein sequence ID" value="MPC53350.1"/>
    <property type="molecule type" value="Genomic_DNA"/>
</dbReference>
<reference evidence="1 2" key="1">
    <citation type="submission" date="2019-05" db="EMBL/GenBank/DDBJ databases">
        <title>Another draft genome of Portunus trituberculatus and its Hox gene families provides insights of decapod evolution.</title>
        <authorList>
            <person name="Jeong J.-H."/>
            <person name="Song I."/>
            <person name="Kim S."/>
            <person name="Choi T."/>
            <person name="Kim D."/>
            <person name="Ryu S."/>
            <person name="Kim W."/>
        </authorList>
    </citation>
    <scope>NUCLEOTIDE SEQUENCE [LARGE SCALE GENOMIC DNA]</scope>
    <source>
        <tissue evidence="1">Muscle</tissue>
    </source>
</reference>
<gene>
    <name evidence="1" type="ORF">E2C01_047239</name>
</gene>